<keyword evidence="7 8" id="KW-0472">Membrane</keyword>
<evidence type="ECO:0000256" key="8">
    <source>
        <dbReference type="HAMAP-Rule" id="MF_00422"/>
    </source>
</evidence>
<dbReference type="Pfam" id="PF00584">
    <property type="entry name" value="SecE"/>
    <property type="match status" value="1"/>
</dbReference>
<dbReference type="InterPro" id="IPR005807">
    <property type="entry name" value="SecE_bac"/>
</dbReference>
<evidence type="ECO:0000256" key="7">
    <source>
        <dbReference type="ARBA" id="ARBA00023136"/>
    </source>
</evidence>
<feature type="transmembrane region" description="Helical" evidence="8">
    <location>
        <begin position="29"/>
        <end position="51"/>
    </location>
</feature>
<comment type="function">
    <text evidence="8">Essential subunit of the Sec protein translocation channel SecYEG. Clamps together the 2 halves of SecY. May contact the channel plug during translocation.</text>
</comment>
<dbReference type="Gene3D" id="1.20.5.1030">
    <property type="entry name" value="Preprotein translocase secy subunit"/>
    <property type="match status" value="1"/>
</dbReference>
<accession>A0ABW4BAQ8</accession>
<evidence type="ECO:0000256" key="4">
    <source>
        <dbReference type="ARBA" id="ARBA00022927"/>
    </source>
</evidence>
<organism evidence="9 10">
    <name type="scientific">Lacticaseibacillus jixianensis</name>
    <dbReference type="NCBI Taxonomy" id="2486012"/>
    <lineage>
        <taxon>Bacteria</taxon>
        <taxon>Bacillati</taxon>
        <taxon>Bacillota</taxon>
        <taxon>Bacilli</taxon>
        <taxon>Lactobacillales</taxon>
        <taxon>Lactobacillaceae</taxon>
        <taxon>Lacticaseibacillus</taxon>
    </lineage>
</organism>
<dbReference type="EMBL" id="JBHTMO010000024">
    <property type="protein sequence ID" value="MFD1393481.1"/>
    <property type="molecule type" value="Genomic_DNA"/>
</dbReference>
<evidence type="ECO:0000256" key="2">
    <source>
        <dbReference type="ARBA" id="ARBA00022448"/>
    </source>
</evidence>
<dbReference type="InterPro" id="IPR038379">
    <property type="entry name" value="SecE_sf"/>
</dbReference>
<name>A0ABW4BAQ8_9LACO</name>
<comment type="caution">
    <text evidence="9">The sequence shown here is derived from an EMBL/GenBank/DDBJ whole genome shotgun (WGS) entry which is preliminary data.</text>
</comment>
<dbReference type="HAMAP" id="MF_00422">
    <property type="entry name" value="SecE"/>
    <property type="match status" value="1"/>
</dbReference>
<evidence type="ECO:0000256" key="5">
    <source>
        <dbReference type="ARBA" id="ARBA00022989"/>
    </source>
</evidence>
<dbReference type="Proteomes" id="UP001597249">
    <property type="component" value="Unassembled WGS sequence"/>
</dbReference>
<keyword evidence="5 8" id="KW-1133">Transmembrane helix</keyword>
<proteinExistence type="inferred from homology"/>
<keyword evidence="3 8" id="KW-0812">Transmembrane</keyword>
<evidence type="ECO:0000313" key="9">
    <source>
        <dbReference type="EMBL" id="MFD1393481.1"/>
    </source>
</evidence>
<evidence type="ECO:0000256" key="1">
    <source>
        <dbReference type="ARBA" id="ARBA00004370"/>
    </source>
</evidence>
<evidence type="ECO:0000256" key="6">
    <source>
        <dbReference type="ARBA" id="ARBA00023010"/>
    </source>
</evidence>
<dbReference type="RefSeq" id="WP_125584693.1">
    <property type="nucleotide sequence ID" value="NZ_JBHTMO010000024.1"/>
</dbReference>
<keyword evidence="2 8" id="KW-0813">Transport</keyword>
<evidence type="ECO:0000256" key="3">
    <source>
        <dbReference type="ARBA" id="ARBA00022692"/>
    </source>
</evidence>
<dbReference type="InterPro" id="IPR001901">
    <property type="entry name" value="Translocase_SecE/Sec61-g"/>
</dbReference>
<gene>
    <name evidence="8 9" type="primary">secE</name>
    <name evidence="9" type="ORF">ACFQ3L_07850</name>
</gene>
<reference evidence="10" key="1">
    <citation type="journal article" date="2019" name="Int. J. Syst. Evol. Microbiol.">
        <title>The Global Catalogue of Microorganisms (GCM) 10K type strain sequencing project: providing services to taxonomists for standard genome sequencing and annotation.</title>
        <authorList>
            <consortium name="The Broad Institute Genomics Platform"/>
            <consortium name="The Broad Institute Genome Sequencing Center for Infectious Disease"/>
            <person name="Wu L."/>
            <person name="Ma J."/>
        </authorList>
    </citation>
    <scope>NUCLEOTIDE SEQUENCE [LARGE SCALE GENOMIC DNA]</scope>
    <source>
        <strain evidence="10">CCM 8911</strain>
    </source>
</reference>
<comment type="subunit">
    <text evidence="8">Component of the Sec protein translocase complex. Heterotrimer consisting of SecY, SecE and SecG subunits. The heterotrimers can form oligomers, although 1 heterotrimer is thought to be able to translocate proteins. Interacts with the ribosome. Interacts with SecDF, and other proteins may be involved. Interacts with SecA.</text>
</comment>
<keyword evidence="8" id="KW-1003">Cell membrane</keyword>
<evidence type="ECO:0000313" key="10">
    <source>
        <dbReference type="Proteomes" id="UP001597249"/>
    </source>
</evidence>
<comment type="similarity">
    <text evidence="8">Belongs to the SecE/SEC61-gamma family.</text>
</comment>
<keyword evidence="10" id="KW-1185">Reference proteome</keyword>
<keyword evidence="4 8" id="KW-0653">Protein transport</keyword>
<keyword evidence="6 8" id="KW-0811">Translocation</keyword>
<protein>
    <recommendedName>
        <fullName evidence="8">Protein translocase subunit SecE</fullName>
    </recommendedName>
</protein>
<dbReference type="NCBIfam" id="TIGR00964">
    <property type="entry name" value="secE_bact"/>
    <property type="match status" value="1"/>
</dbReference>
<sequence length="56" mass="6490">MKFIKSVIHEMTLVTWPTAKETRRDTTTVIITSLLFALYFALADWVILLALKAFIF</sequence>
<comment type="subcellular location">
    <subcellularLocation>
        <location evidence="8">Cell membrane</location>
        <topology evidence="8">Single-pass membrane protein</topology>
    </subcellularLocation>
    <subcellularLocation>
        <location evidence="1">Membrane</location>
    </subcellularLocation>
</comment>